<gene>
    <name evidence="2" type="ORF">GCM10023187_08180</name>
</gene>
<evidence type="ECO:0000313" key="2">
    <source>
        <dbReference type="EMBL" id="GAA4398054.1"/>
    </source>
</evidence>
<keyword evidence="1" id="KW-0732">Signal</keyword>
<evidence type="ECO:0000256" key="1">
    <source>
        <dbReference type="SAM" id="SignalP"/>
    </source>
</evidence>
<evidence type="ECO:0008006" key="4">
    <source>
        <dbReference type="Google" id="ProtNLM"/>
    </source>
</evidence>
<sequence length="316" mass="33987">MKTALKGTSLLFLFLCFLQCSKTPDTPVTPKSSAKTLTDPVLDGLTGVATTFDAATSTYTLTVPAGTNVMALKLTFTLPTGATAIPASGSTQNFTNPVVYTVTAEDGSTQPYTVKVNVPAPPIPTAKFTFTVNRYNSPATLTIDGDNTGDNVSIKINLVDKGQVSTSATQKLTATLTSAGLYVIDYSASNTSGTSSKVDSLIIFENGPVASFYDVKLNGITVRARNRDVDKSTNQANFLFINQRIKRMMKQVPDWVFQQFINTVTWVDDINKQNAAAVYNPSEAYLSLGAKNQIKFPCWITILQNRAGSLMLTPSS</sequence>
<name>A0ABP8JYT2_9BACT</name>
<dbReference type="RefSeq" id="WP_345264222.1">
    <property type="nucleotide sequence ID" value="NZ_BAABHB010000001.1"/>
</dbReference>
<proteinExistence type="predicted"/>
<dbReference type="Gene3D" id="2.60.40.2340">
    <property type="match status" value="1"/>
</dbReference>
<reference evidence="3" key="1">
    <citation type="journal article" date="2019" name="Int. J. Syst. Evol. Microbiol.">
        <title>The Global Catalogue of Microorganisms (GCM) 10K type strain sequencing project: providing services to taxonomists for standard genome sequencing and annotation.</title>
        <authorList>
            <consortium name="The Broad Institute Genomics Platform"/>
            <consortium name="The Broad Institute Genome Sequencing Center for Infectious Disease"/>
            <person name="Wu L."/>
            <person name="Ma J."/>
        </authorList>
    </citation>
    <scope>NUCLEOTIDE SEQUENCE [LARGE SCALE GENOMIC DNA]</scope>
    <source>
        <strain evidence="3">JCM 17925</strain>
    </source>
</reference>
<protein>
    <recommendedName>
        <fullName evidence="4">DUF5018 domain-containing protein</fullName>
    </recommendedName>
</protein>
<dbReference type="SUPFAM" id="SSF49299">
    <property type="entry name" value="PKD domain"/>
    <property type="match status" value="1"/>
</dbReference>
<accession>A0ABP8JYT2</accession>
<evidence type="ECO:0000313" key="3">
    <source>
        <dbReference type="Proteomes" id="UP001500936"/>
    </source>
</evidence>
<dbReference type="InterPro" id="IPR013783">
    <property type="entry name" value="Ig-like_fold"/>
</dbReference>
<dbReference type="Gene3D" id="2.60.40.10">
    <property type="entry name" value="Immunoglobulins"/>
    <property type="match status" value="1"/>
</dbReference>
<dbReference type="EMBL" id="BAABHB010000001">
    <property type="protein sequence ID" value="GAA4398054.1"/>
    <property type="molecule type" value="Genomic_DNA"/>
</dbReference>
<keyword evidence="3" id="KW-1185">Reference proteome</keyword>
<feature type="chain" id="PRO_5045785502" description="DUF5018 domain-containing protein" evidence="1">
    <location>
        <begin position="23"/>
        <end position="316"/>
    </location>
</feature>
<organism evidence="2 3">
    <name type="scientific">Nibrella viscosa</name>
    <dbReference type="NCBI Taxonomy" id="1084524"/>
    <lineage>
        <taxon>Bacteria</taxon>
        <taxon>Pseudomonadati</taxon>
        <taxon>Bacteroidota</taxon>
        <taxon>Cytophagia</taxon>
        <taxon>Cytophagales</taxon>
        <taxon>Spirosomataceae</taxon>
        <taxon>Nibrella</taxon>
    </lineage>
</organism>
<dbReference type="Proteomes" id="UP001500936">
    <property type="component" value="Unassembled WGS sequence"/>
</dbReference>
<feature type="signal peptide" evidence="1">
    <location>
        <begin position="1"/>
        <end position="22"/>
    </location>
</feature>
<dbReference type="InterPro" id="IPR035986">
    <property type="entry name" value="PKD_dom_sf"/>
</dbReference>
<comment type="caution">
    <text evidence="2">The sequence shown here is derived from an EMBL/GenBank/DDBJ whole genome shotgun (WGS) entry which is preliminary data.</text>
</comment>